<dbReference type="AlphaFoldDB" id="A0A7R7DKY9"/>
<feature type="region of interest" description="Disordered" evidence="5">
    <location>
        <begin position="1"/>
        <end position="22"/>
    </location>
</feature>
<dbReference type="GO" id="GO:0016887">
    <property type="term" value="F:ATP hydrolysis activity"/>
    <property type="evidence" value="ECO:0007669"/>
    <property type="project" value="InterPro"/>
</dbReference>
<evidence type="ECO:0000313" key="7">
    <source>
        <dbReference type="EMBL" id="BCJ33640.1"/>
    </source>
</evidence>
<sequence>MSPEPVAGATVPGPDPIGSPSGPLLDIDDLAVEYRSRARGAVRAVAGVSLSVGAGEIVGLVGESGCGKSSLARAAVGLTAPHAGTVRFAGRPVTPVQWAKRPAAEVGLQMVFQNPYASLNPRRRIGDQIADGLPAGLSGERRRQRISELLDRVGMGADTAAKYPHQFSGGQRQRLAIARALAGEPSMIIADEPVTALDASSQAQVVNLLVRLVRELGMGMLFISHDLALVRQIADRTAVMYLGKVVEVAPTERLWSAPNHPYTRALIDAVPTISARPELPAVLAGEVPDPANAPSGCRFRPRCPAAFESCGHEPPLVPIGDRASVACWLSTNGETG</sequence>
<dbReference type="PANTHER" id="PTHR43776:SF7">
    <property type="entry name" value="D,D-DIPEPTIDE TRANSPORT ATP-BINDING PROTEIN DDPF-RELATED"/>
    <property type="match status" value="1"/>
</dbReference>
<evidence type="ECO:0000256" key="1">
    <source>
        <dbReference type="ARBA" id="ARBA00005417"/>
    </source>
</evidence>
<dbReference type="Pfam" id="PF00005">
    <property type="entry name" value="ABC_tran"/>
    <property type="match status" value="1"/>
</dbReference>
<evidence type="ECO:0000256" key="5">
    <source>
        <dbReference type="SAM" id="MobiDB-lite"/>
    </source>
</evidence>
<dbReference type="SUPFAM" id="SSF52540">
    <property type="entry name" value="P-loop containing nucleoside triphosphate hydrolases"/>
    <property type="match status" value="1"/>
</dbReference>
<dbReference type="RefSeq" id="WP_420829765.1">
    <property type="nucleotide sequence ID" value="NZ_AP023355.1"/>
</dbReference>
<comment type="similarity">
    <text evidence="1">Belongs to the ABC transporter superfamily.</text>
</comment>
<protein>
    <submittedName>
        <fullName evidence="7">ABC transporter ATP-binding protein</fullName>
    </submittedName>
</protein>
<evidence type="ECO:0000256" key="3">
    <source>
        <dbReference type="ARBA" id="ARBA00022741"/>
    </source>
</evidence>
<evidence type="ECO:0000256" key="4">
    <source>
        <dbReference type="ARBA" id="ARBA00022840"/>
    </source>
</evidence>
<accession>A0A7R7DKY9</accession>
<reference evidence="7 8" key="1">
    <citation type="submission" date="2020-08" db="EMBL/GenBank/DDBJ databases">
        <title>Whole genome shotgun sequence of Actinocatenispora thailandica NBRC 105041.</title>
        <authorList>
            <person name="Komaki H."/>
            <person name="Tamura T."/>
        </authorList>
    </citation>
    <scope>NUCLEOTIDE SEQUENCE [LARGE SCALE GENOMIC DNA]</scope>
    <source>
        <strain evidence="7 8">NBRC 105041</strain>
    </source>
</reference>
<dbReference type="GO" id="GO:0005524">
    <property type="term" value="F:ATP binding"/>
    <property type="evidence" value="ECO:0007669"/>
    <property type="project" value="UniProtKB-KW"/>
</dbReference>
<dbReference type="InterPro" id="IPR013563">
    <property type="entry name" value="Oligopep_ABC_C"/>
</dbReference>
<evidence type="ECO:0000256" key="2">
    <source>
        <dbReference type="ARBA" id="ARBA00022448"/>
    </source>
</evidence>
<gene>
    <name evidence="7" type="ORF">Athai_11430</name>
</gene>
<dbReference type="EMBL" id="AP023355">
    <property type="protein sequence ID" value="BCJ33640.1"/>
    <property type="molecule type" value="Genomic_DNA"/>
</dbReference>
<keyword evidence="4 7" id="KW-0067">ATP-binding</keyword>
<dbReference type="PROSITE" id="PS00211">
    <property type="entry name" value="ABC_TRANSPORTER_1"/>
    <property type="match status" value="1"/>
</dbReference>
<dbReference type="GO" id="GO:0015833">
    <property type="term" value="P:peptide transport"/>
    <property type="evidence" value="ECO:0007669"/>
    <property type="project" value="InterPro"/>
</dbReference>
<dbReference type="FunFam" id="3.40.50.300:FF:000016">
    <property type="entry name" value="Oligopeptide ABC transporter ATP-binding component"/>
    <property type="match status" value="1"/>
</dbReference>
<dbReference type="InterPro" id="IPR017871">
    <property type="entry name" value="ABC_transporter-like_CS"/>
</dbReference>
<dbReference type="PROSITE" id="PS50893">
    <property type="entry name" value="ABC_TRANSPORTER_2"/>
    <property type="match status" value="1"/>
</dbReference>
<dbReference type="Proteomes" id="UP000611640">
    <property type="component" value="Chromosome"/>
</dbReference>
<keyword evidence="3" id="KW-0547">Nucleotide-binding</keyword>
<dbReference type="Pfam" id="PF08352">
    <property type="entry name" value="oligo_HPY"/>
    <property type="match status" value="1"/>
</dbReference>
<dbReference type="InterPro" id="IPR027417">
    <property type="entry name" value="P-loop_NTPase"/>
</dbReference>
<keyword evidence="8" id="KW-1185">Reference proteome</keyword>
<evidence type="ECO:0000313" key="8">
    <source>
        <dbReference type="Proteomes" id="UP000611640"/>
    </source>
</evidence>
<dbReference type="Gene3D" id="3.40.50.300">
    <property type="entry name" value="P-loop containing nucleotide triphosphate hydrolases"/>
    <property type="match status" value="1"/>
</dbReference>
<evidence type="ECO:0000259" key="6">
    <source>
        <dbReference type="PROSITE" id="PS50893"/>
    </source>
</evidence>
<name>A0A7R7DKY9_9ACTN</name>
<feature type="domain" description="ABC transporter" evidence="6">
    <location>
        <begin position="25"/>
        <end position="267"/>
    </location>
</feature>
<proteinExistence type="inferred from homology"/>
<dbReference type="NCBIfam" id="TIGR01727">
    <property type="entry name" value="oligo_HPY"/>
    <property type="match status" value="1"/>
</dbReference>
<dbReference type="InterPro" id="IPR003439">
    <property type="entry name" value="ABC_transporter-like_ATP-bd"/>
</dbReference>
<dbReference type="InterPro" id="IPR003593">
    <property type="entry name" value="AAA+_ATPase"/>
</dbReference>
<dbReference type="GO" id="GO:0055085">
    <property type="term" value="P:transmembrane transport"/>
    <property type="evidence" value="ECO:0007669"/>
    <property type="project" value="UniProtKB-ARBA"/>
</dbReference>
<dbReference type="CDD" id="cd03257">
    <property type="entry name" value="ABC_NikE_OppD_transporters"/>
    <property type="match status" value="1"/>
</dbReference>
<keyword evidence="2" id="KW-0813">Transport</keyword>
<dbReference type="KEGG" id="atl:Athai_11430"/>
<dbReference type="PANTHER" id="PTHR43776">
    <property type="entry name" value="TRANSPORT ATP-BINDING PROTEIN"/>
    <property type="match status" value="1"/>
</dbReference>
<organism evidence="7 8">
    <name type="scientific">Actinocatenispora thailandica</name>
    <dbReference type="NCBI Taxonomy" id="227318"/>
    <lineage>
        <taxon>Bacteria</taxon>
        <taxon>Bacillati</taxon>
        <taxon>Actinomycetota</taxon>
        <taxon>Actinomycetes</taxon>
        <taxon>Micromonosporales</taxon>
        <taxon>Micromonosporaceae</taxon>
        <taxon>Actinocatenispora</taxon>
    </lineage>
</organism>
<dbReference type="SMART" id="SM00382">
    <property type="entry name" value="AAA"/>
    <property type="match status" value="1"/>
</dbReference>
<dbReference type="InterPro" id="IPR050319">
    <property type="entry name" value="ABC_transp_ATP-bind"/>
</dbReference>